<accession>A0A942I1R0</accession>
<dbReference type="GO" id="GO:0005886">
    <property type="term" value="C:plasma membrane"/>
    <property type="evidence" value="ECO:0007669"/>
    <property type="project" value="UniProtKB-SubCell"/>
</dbReference>
<keyword evidence="4" id="KW-1003">Cell membrane</keyword>
<dbReference type="PANTHER" id="PTHR30161:SF2">
    <property type="entry name" value="INVASION PROTEIN INVA"/>
    <property type="match status" value="1"/>
</dbReference>
<dbReference type="Gene3D" id="1.10.8.540">
    <property type="entry name" value="FHIPEP family, domain 3"/>
    <property type="match status" value="1"/>
</dbReference>
<evidence type="ECO:0000256" key="1">
    <source>
        <dbReference type="ARBA" id="ARBA00004429"/>
    </source>
</evidence>
<dbReference type="InterPro" id="IPR042193">
    <property type="entry name" value="FHIPEP_3"/>
</dbReference>
<sequence length="720" mass="76714">MLERLLPFLVKVSGRGDLAIAVLMLVAVAMMLIPLPTFLVDILITTNIAFSMLILIVALYAESPLQFSAMPSVILVATLFRLAITITTTRLILLQADAGEIVTTFGEFVVGGSIAVGLIVFLIITIAQFVVIAKGSERVAEVAARFTLDALPGKQMSIDAELRNGDIDRAQAHHLRQQLERESQLYGAMDGAMKFVKGDVMAGIIIILVNLVGGFTVGMTQHGMSASEAATTYTLLSVGDGLVAQIPALLVAVSAGVMVTRVSGDEGEGGLGSQVMSQLTGNARALGLAAVIMLALGFVPGFPTIIFAGLALSCAAAAYFARSRSQLPEASLEQRIGEAGSKSVTLQRSEAKPQEAAIALLSTSPLAIRLGLGLASDVPDAELERRVSNVRREIFSDLGIEIPAAERIVDDVLPARRLRIDLEGAPILEAEIPAGKLLVDEAPEHVDLADVSVDEGPGVAGTRKSLWVDVADAASLTRADIEVLPPLDIIGRWLAYSLRQYASHFVGIQETRKLLTEAEAEYSDLVRQAQETLPLQKIADLLRRLVSENVPVRNIRLILEAIVDSGQREQDVVLLTEQVRAALRRQISFRVANQDNVIPAFVLQRPAEDAIRNSIQPSPSGTHFNPTGGQIQMLVAQLQKAQAKTEAGALPVVLASGDVRRHVRSLLAHNGILLPVLAYQELAPEFNVQPLAMIGGTQEAAGNFPGPRSLPAMANAGQGT</sequence>
<feature type="transmembrane region" description="Helical" evidence="9">
    <location>
        <begin position="242"/>
        <end position="260"/>
    </location>
</feature>
<evidence type="ECO:0000256" key="4">
    <source>
        <dbReference type="ARBA" id="ARBA00022475"/>
    </source>
</evidence>
<comment type="subcellular location">
    <subcellularLocation>
        <location evidence="1">Cell inner membrane</location>
        <topology evidence="1">Multi-pass membrane protein</topology>
    </subcellularLocation>
</comment>
<evidence type="ECO:0000256" key="7">
    <source>
        <dbReference type="ARBA" id="ARBA00022989"/>
    </source>
</evidence>
<dbReference type="InterPro" id="IPR001712">
    <property type="entry name" value="T3SS_FHIPEP"/>
</dbReference>
<dbReference type="PRINTS" id="PR00949">
    <property type="entry name" value="TYPE3IMAPROT"/>
</dbReference>
<dbReference type="PROSITE" id="PS00994">
    <property type="entry name" value="FHIPEP"/>
    <property type="match status" value="1"/>
</dbReference>
<comment type="caution">
    <text evidence="10">The sequence shown here is derived from an EMBL/GenBank/DDBJ whole genome shotgun (WGS) entry which is preliminary data.</text>
</comment>
<dbReference type="PANTHER" id="PTHR30161">
    <property type="entry name" value="FLAGELLAR EXPORT PROTEIN, MEMBRANE FLHA SUBUNIT-RELATED"/>
    <property type="match status" value="1"/>
</dbReference>
<evidence type="ECO:0000256" key="5">
    <source>
        <dbReference type="ARBA" id="ARBA00022519"/>
    </source>
</evidence>
<evidence type="ECO:0000256" key="6">
    <source>
        <dbReference type="ARBA" id="ARBA00022692"/>
    </source>
</evidence>
<feature type="transmembrane region" description="Helical" evidence="9">
    <location>
        <begin position="73"/>
        <end position="96"/>
    </location>
</feature>
<evidence type="ECO:0000256" key="8">
    <source>
        <dbReference type="ARBA" id="ARBA00023136"/>
    </source>
</evidence>
<evidence type="ECO:0000313" key="10">
    <source>
        <dbReference type="EMBL" id="MBS3647179.1"/>
    </source>
</evidence>
<dbReference type="Proteomes" id="UP000680348">
    <property type="component" value="Unassembled WGS sequence"/>
</dbReference>
<protein>
    <submittedName>
        <fullName evidence="10">Type III secretion system export apparatus subunit SctV</fullName>
    </submittedName>
</protein>
<dbReference type="InterPro" id="IPR025505">
    <property type="entry name" value="FHIPEP_CS"/>
</dbReference>
<feature type="transmembrane region" description="Helical" evidence="9">
    <location>
        <begin position="281"/>
        <end position="299"/>
    </location>
</feature>
<keyword evidence="3" id="KW-0813">Transport</keyword>
<organism evidence="10 11">
    <name type="scientific">Pseudaminobacter soli</name>
    <name type="common">ex Zhang et al. 2022</name>
    <dbReference type="NCBI Taxonomy" id="2831468"/>
    <lineage>
        <taxon>Bacteria</taxon>
        <taxon>Pseudomonadati</taxon>
        <taxon>Pseudomonadota</taxon>
        <taxon>Alphaproteobacteria</taxon>
        <taxon>Hyphomicrobiales</taxon>
        <taxon>Phyllobacteriaceae</taxon>
        <taxon>Pseudaminobacter</taxon>
    </lineage>
</organism>
<keyword evidence="5" id="KW-0997">Cell inner membrane</keyword>
<feature type="transmembrane region" description="Helical" evidence="9">
    <location>
        <begin position="39"/>
        <end position="61"/>
    </location>
</feature>
<dbReference type="InterPro" id="IPR006302">
    <property type="entry name" value="T3SS_HrcV"/>
</dbReference>
<dbReference type="Gene3D" id="3.40.30.60">
    <property type="entry name" value="FHIPEP family, domain 1"/>
    <property type="match status" value="1"/>
</dbReference>
<feature type="transmembrane region" description="Helical" evidence="9">
    <location>
        <begin position="12"/>
        <end position="33"/>
    </location>
</feature>
<feature type="transmembrane region" description="Helical" evidence="9">
    <location>
        <begin position="200"/>
        <end position="222"/>
    </location>
</feature>
<dbReference type="PIRSF" id="PIRSF005419">
    <property type="entry name" value="FlhA"/>
    <property type="match status" value="1"/>
</dbReference>
<keyword evidence="6 9" id="KW-0812">Transmembrane</keyword>
<reference evidence="10" key="1">
    <citation type="submission" date="2021-04" db="EMBL/GenBank/DDBJ databases">
        <title>Pseudaminobacter soli sp. nov., isolated from paddy soil contaminated by heavy metals.</title>
        <authorList>
            <person name="Zhang K."/>
        </authorList>
    </citation>
    <scope>NUCLEOTIDE SEQUENCE</scope>
    <source>
        <strain evidence="10">19-2017</strain>
    </source>
</reference>
<dbReference type="AlphaFoldDB" id="A0A942I1R0"/>
<evidence type="ECO:0000256" key="9">
    <source>
        <dbReference type="SAM" id="Phobius"/>
    </source>
</evidence>
<dbReference type="RefSeq" id="WP_188252742.1">
    <property type="nucleotide sequence ID" value="NZ_JABVCF010000001.1"/>
</dbReference>
<name>A0A942I1R0_9HYPH</name>
<dbReference type="Pfam" id="PF00771">
    <property type="entry name" value="FHIPEP"/>
    <property type="match status" value="1"/>
</dbReference>
<feature type="transmembrane region" description="Helical" evidence="9">
    <location>
        <begin position="108"/>
        <end position="131"/>
    </location>
</feature>
<dbReference type="NCBIfam" id="TIGR01399">
    <property type="entry name" value="hrcV"/>
    <property type="match status" value="1"/>
</dbReference>
<keyword evidence="11" id="KW-1185">Reference proteome</keyword>
<evidence type="ECO:0000256" key="3">
    <source>
        <dbReference type="ARBA" id="ARBA00022448"/>
    </source>
</evidence>
<gene>
    <name evidence="10" type="primary">sctV</name>
    <name evidence="10" type="ORF">KEU06_00880</name>
</gene>
<proteinExistence type="inferred from homology"/>
<evidence type="ECO:0000313" key="11">
    <source>
        <dbReference type="Proteomes" id="UP000680348"/>
    </source>
</evidence>
<keyword evidence="7 9" id="KW-1133">Transmembrane helix</keyword>
<dbReference type="InterPro" id="IPR042196">
    <property type="entry name" value="FHIPEP_4"/>
</dbReference>
<keyword evidence="8 9" id="KW-0472">Membrane</keyword>
<dbReference type="Gene3D" id="3.40.50.12790">
    <property type="entry name" value="FHIPEP family, domain 4"/>
    <property type="match status" value="1"/>
</dbReference>
<comment type="similarity">
    <text evidence="2">Belongs to the FHIPEP (flagella/HR/invasion proteins export pore) family.</text>
</comment>
<dbReference type="EMBL" id="JAGWCR010000001">
    <property type="protein sequence ID" value="MBS3647179.1"/>
    <property type="molecule type" value="Genomic_DNA"/>
</dbReference>
<dbReference type="InterPro" id="IPR042194">
    <property type="entry name" value="FHIPEP_1"/>
</dbReference>
<evidence type="ECO:0000256" key="2">
    <source>
        <dbReference type="ARBA" id="ARBA00008835"/>
    </source>
</evidence>
<dbReference type="GO" id="GO:0009306">
    <property type="term" value="P:protein secretion"/>
    <property type="evidence" value="ECO:0007669"/>
    <property type="project" value="InterPro"/>
</dbReference>